<dbReference type="Proteomes" id="UP001589693">
    <property type="component" value="Unassembled WGS sequence"/>
</dbReference>
<dbReference type="InterPro" id="IPR000182">
    <property type="entry name" value="GNAT_dom"/>
</dbReference>
<dbReference type="PROSITE" id="PS51186">
    <property type="entry name" value="GNAT"/>
    <property type="match status" value="1"/>
</dbReference>
<dbReference type="Gene3D" id="3.40.630.30">
    <property type="match status" value="1"/>
</dbReference>
<dbReference type="GO" id="GO:0016746">
    <property type="term" value="F:acyltransferase activity"/>
    <property type="evidence" value="ECO:0007669"/>
    <property type="project" value="UniProtKB-KW"/>
</dbReference>
<evidence type="ECO:0000313" key="4">
    <source>
        <dbReference type="EMBL" id="MFB9906789.1"/>
    </source>
</evidence>
<dbReference type="RefSeq" id="WP_377855664.1">
    <property type="nucleotide sequence ID" value="NZ_JBHLZU010000018.1"/>
</dbReference>
<evidence type="ECO:0000313" key="5">
    <source>
        <dbReference type="Proteomes" id="UP001589693"/>
    </source>
</evidence>
<evidence type="ECO:0000256" key="2">
    <source>
        <dbReference type="ARBA" id="ARBA00023315"/>
    </source>
</evidence>
<dbReference type="EMBL" id="JBHLZU010000018">
    <property type="protein sequence ID" value="MFB9906789.1"/>
    <property type="molecule type" value="Genomic_DNA"/>
</dbReference>
<evidence type="ECO:0000259" key="3">
    <source>
        <dbReference type="PROSITE" id="PS51186"/>
    </source>
</evidence>
<dbReference type="EC" id="2.3.-.-" evidence="4"/>
<sequence length="177" mass="19635">MNVVIRTAQLPEDSAEILAVDRRFGTREVLRVELTGDTFALTTVPLAEELTKEYEIDPLDDPERDGDHVLVAEVDGRVRGFLSPRYDAWNRRLVISEIFVDAACRGAGAGHALVERATEYGRSRGATHVWLETSNVNVPGVRAYRRMGFELCGLDTRLYEGTPDAGEVALFLARSIS</sequence>
<protein>
    <submittedName>
        <fullName evidence="4">GNAT family N-acetyltransferase</fullName>
        <ecNumber evidence="4">2.3.-.-</ecNumber>
    </submittedName>
</protein>
<keyword evidence="1 4" id="KW-0808">Transferase</keyword>
<name>A0ABV6A0W7_9PSEU</name>
<comment type="caution">
    <text evidence="4">The sequence shown here is derived from an EMBL/GenBank/DDBJ whole genome shotgun (WGS) entry which is preliminary data.</text>
</comment>
<proteinExistence type="predicted"/>
<dbReference type="Pfam" id="PF00583">
    <property type="entry name" value="Acetyltransf_1"/>
    <property type="match status" value="1"/>
</dbReference>
<dbReference type="InterPro" id="IPR050832">
    <property type="entry name" value="Bact_Acetyltransf"/>
</dbReference>
<evidence type="ECO:0000256" key="1">
    <source>
        <dbReference type="ARBA" id="ARBA00022679"/>
    </source>
</evidence>
<feature type="domain" description="N-acetyltransferase" evidence="3">
    <location>
        <begin position="3"/>
        <end position="177"/>
    </location>
</feature>
<dbReference type="PANTHER" id="PTHR43877">
    <property type="entry name" value="AMINOALKYLPHOSPHONATE N-ACETYLTRANSFERASE-RELATED-RELATED"/>
    <property type="match status" value="1"/>
</dbReference>
<dbReference type="SUPFAM" id="SSF55729">
    <property type="entry name" value="Acyl-CoA N-acyltransferases (Nat)"/>
    <property type="match status" value="1"/>
</dbReference>
<dbReference type="PANTHER" id="PTHR43877:SF2">
    <property type="entry name" value="AMINOALKYLPHOSPHONATE N-ACETYLTRANSFERASE-RELATED"/>
    <property type="match status" value="1"/>
</dbReference>
<keyword evidence="2 4" id="KW-0012">Acyltransferase</keyword>
<dbReference type="InterPro" id="IPR016181">
    <property type="entry name" value="Acyl_CoA_acyltransferase"/>
</dbReference>
<accession>A0ABV6A0W7</accession>
<gene>
    <name evidence="4" type="ORF">ACFFQA_22875</name>
</gene>
<dbReference type="CDD" id="cd04301">
    <property type="entry name" value="NAT_SF"/>
    <property type="match status" value="1"/>
</dbReference>
<reference evidence="4 5" key="1">
    <citation type="submission" date="2024-09" db="EMBL/GenBank/DDBJ databases">
        <authorList>
            <person name="Sun Q."/>
            <person name="Mori K."/>
        </authorList>
    </citation>
    <scope>NUCLEOTIDE SEQUENCE [LARGE SCALE GENOMIC DNA]</scope>
    <source>
        <strain evidence="4 5">TBRC 7907</strain>
    </source>
</reference>
<keyword evidence="5" id="KW-1185">Reference proteome</keyword>
<organism evidence="4 5">
    <name type="scientific">Allokutzneria oryzae</name>
    <dbReference type="NCBI Taxonomy" id="1378989"/>
    <lineage>
        <taxon>Bacteria</taxon>
        <taxon>Bacillati</taxon>
        <taxon>Actinomycetota</taxon>
        <taxon>Actinomycetes</taxon>
        <taxon>Pseudonocardiales</taxon>
        <taxon>Pseudonocardiaceae</taxon>
        <taxon>Allokutzneria</taxon>
    </lineage>
</organism>